<dbReference type="PANTHER" id="PTHR11905">
    <property type="entry name" value="ADAM A DISINTEGRIN AND METALLOPROTEASE DOMAIN"/>
    <property type="match status" value="1"/>
</dbReference>
<dbReference type="Gene3D" id="4.10.70.10">
    <property type="entry name" value="Disintegrin domain"/>
    <property type="match status" value="1"/>
</dbReference>
<feature type="compositionally biased region" description="Basic and acidic residues" evidence="5">
    <location>
        <begin position="843"/>
        <end position="853"/>
    </location>
</feature>
<dbReference type="InterPro" id="IPR002870">
    <property type="entry name" value="Peptidase_M12B_N"/>
</dbReference>
<evidence type="ECO:0000313" key="10">
    <source>
        <dbReference type="EMBL" id="CEP15429.1"/>
    </source>
</evidence>
<dbReference type="SUPFAM" id="SSF55486">
    <property type="entry name" value="Metalloproteases ('zincins'), catalytic domain"/>
    <property type="match status" value="1"/>
</dbReference>
<evidence type="ECO:0000256" key="3">
    <source>
        <dbReference type="ARBA" id="ARBA00074021"/>
    </source>
</evidence>
<keyword evidence="11" id="KW-1185">Reference proteome</keyword>
<dbReference type="InterPro" id="IPR036436">
    <property type="entry name" value="Disintegrin_dom_sf"/>
</dbReference>
<evidence type="ECO:0000256" key="7">
    <source>
        <dbReference type="SAM" id="SignalP"/>
    </source>
</evidence>
<dbReference type="InterPro" id="IPR006586">
    <property type="entry name" value="ADAM_Cys-rich"/>
</dbReference>
<evidence type="ECO:0000256" key="6">
    <source>
        <dbReference type="SAM" id="Phobius"/>
    </source>
</evidence>
<dbReference type="SMART" id="SM00608">
    <property type="entry name" value="ACR"/>
    <property type="match status" value="1"/>
</dbReference>
<dbReference type="AlphaFoldDB" id="A0A0B7NIW6"/>
<reference evidence="10 11" key="1">
    <citation type="submission" date="2014-09" db="EMBL/GenBank/DDBJ databases">
        <authorList>
            <person name="Ellenberger Sabrina"/>
        </authorList>
    </citation>
    <scope>NUCLEOTIDE SEQUENCE [LARGE SCALE GENOMIC DNA]</scope>
    <source>
        <strain evidence="10 11">CBS 412.66</strain>
    </source>
</reference>
<evidence type="ECO:0000256" key="1">
    <source>
        <dbReference type="ARBA" id="ARBA00023157"/>
    </source>
</evidence>
<dbReference type="InterPro" id="IPR001762">
    <property type="entry name" value="Disintegrin_dom"/>
</dbReference>
<keyword evidence="7" id="KW-0732">Signal</keyword>
<protein>
    <recommendedName>
        <fullName evidence="3">Disintegrin and metalloproteinase domain-containing protein B</fullName>
    </recommendedName>
</protein>
<evidence type="ECO:0000313" key="11">
    <source>
        <dbReference type="Proteomes" id="UP000054107"/>
    </source>
</evidence>
<keyword evidence="6" id="KW-0472">Membrane</keyword>
<evidence type="ECO:0000259" key="8">
    <source>
        <dbReference type="PROSITE" id="PS50214"/>
    </source>
</evidence>
<sequence length="853" mass="94092">MYYKSWISCIFISTVLPFLTLGRHSFSDNQLDRIESISNINVQIAPRPRHFFEKRSQSANPERQPKKIEHDDSIRLALNAYNQTFYLCLEPNLDLFHPEAVVHHTGDSISQHIQRQDILVYKGHVEQSFDMDNRWMQEQAGILGFDSDSTKLGWARILIRHDLMLKHKTDQPIIEGAFKIKNDIYHIKSTSNYNLVKRSVDITAPHSDLMVIYRDSDTQQQPQQQQEASKSHGCGFDNLLHRSIVKRGDQQPQPNGGFTKLSGQGCPTTKKINYMGAAADCTYVQYYRSADNAKTQIINNFNMASAVFEETFNISLGLINITIMDRSCPAEIDKDVSWNRACNGSYSLGDRLSDFSLWRSKMSNDGAGLWHLMTNCATGVEVGLAWLKQLCNTEATVQISSDGKEQFVSGTGVSAITRDEWKVVAHEIGHGFGKTLLRKHKSRCVINKRRILGAIHDCTADDCPCVGDDCQCCQLSSNQCDSSGFLMSALSNRSAEAFSPCSVNTICNAFPGIGTCLADPNEKLHQVYQLNTCGNGIKEEGEECDTNGVDTACCDAKTCKLKPTAVCEDSNQGCCHQCQIRPKNDLCRPASSPCDIEEYCSGTSAECPPDAYIRDGASCGADGYTCASGQCTSRDAQCLSRGSVLNITQSCVRNNEECKLLCNSPNSDKCLIFSGNFIDGTPCGFGGRCLSGECQNGGAIGSSLLYLSDHKNIAIPIGIAAFLVISAFAFLLFWLGYCPCTGCREKKRRRRSARAASSASSHCYSHRGSMDLPGYAEFVPTTKFGDQVKHSLDFVIPPPYTTISADQQQQQQQKNEKHTLNNSTSPSPSSSSSSSSLATIVNTEDKMKTEKNE</sequence>
<dbReference type="GO" id="GO:0006508">
    <property type="term" value="P:proteolysis"/>
    <property type="evidence" value="ECO:0007669"/>
    <property type="project" value="InterPro"/>
</dbReference>
<feature type="signal peptide" evidence="7">
    <location>
        <begin position="1"/>
        <end position="22"/>
    </location>
</feature>
<evidence type="ECO:0000259" key="9">
    <source>
        <dbReference type="PROSITE" id="PS50215"/>
    </source>
</evidence>
<evidence type="ECO:0000256" key="2">
    <source>
        <dbReference type="ARBA" id="ARBA00056552"/>
    </source>
</evidence>
<keyword evidence="6" id="KW-0812">Transmembrane</keyword>
<dbReference type="Pfam" id="PF01562">
    <property type="entry name" value="Pep_M12B_propep"/>
    <property type="match status" value="1"/>
</dbReference>
<dbReference type="GO" id="GO:0004222">
    <property type="term" value="F:metalloendopeptidase activity"/>
    <property type="evidence" value="ECO:0007669"/>
    <property type="project" value="InterPro"/>
</dbReference>
<dbReference type="EMBL" id="LN732270">
    <property type="protein sequence ID" value="CEP15429.1"/>
    <property type="molecule type" value="Genomic_DNA"/>
</dbReference>
<name>A0A0B7NIW6_9FUNG</name>
<dbReference type="SMART" id="SM00050">
    <property type="entry name" value="DISIN"/>
    <property type="match status" value="1"/>
</dbReference>
<dbReference type="FunFam" id="4.10.70.10:FF:000003">
    <property type="entry name" value="Disintegrin and metalloproteinase domain-containing protein 17"/>
    <property type="match status" value="1"/>
</dbReference>
<proteinExistence type="predicted"/>
<comment type="function">
    <text evidence="2">Probable zinc protease.</text>
</comment>
<dbReference type="PROSITE" id="PS50214">
    <property type="entry name" value="DISINTEGRIN_2"/>
    <property type="match status" value="1"/>
</dbReference>
<keyword evidence="1" id="KW-1015">Disulfide bond</keyword>
<dbReference type="Gene3D" id="3.40.390.10">
    <property type="entry name" value="Collagenase (Catalytic Domain)"/>
    <property type="match status" value="1"/>
</dbReference>
<feature type="transmembrane region" description="Helical" evidence="6">
    <location>
        <begin position="713"/>
        <end position="740"/>
    </location>
</feature>
<dbReference type="InterPro" id="IPR024079">
    <property type="entry name" value="MetalloPept_cat_dom_sf"/>
</dbReference>
<feature type="region of interest" description="Disordered" evidence="5">
    <location>
        <begin position="804"/>
        <end position="853"/>
    </location>
</feature>
<dbReference type="Proteomes" id="UP000054107">
    <property type="component" value="Unassembled WGS sequence"/>
</dbReference>
<accession>A0A0B7NIW6</accession>
<feature type="domain" description="Peptidase M12B" evidence="9">
    <location>
        <begin position="270"/>
        <end position="506"/>
    </location>
</feature>
<dbReference type="Pfam" id="PF00200">
    <property type="entry name" value="Disintegrin"/>
    <property type="match status" value="1"/>
</dbReference>
<dbReference type="PANTHER" id="PTHR11905:SF159">
    <property type="entry name" value="ADAM METALLOPROTEASE"/>
    <property type="match status" value="1"/>
</dbReference>
<dbReference type="SUPFAM" id="SSF57552">
    <property type="entry name" value="Blood coagulation inhibitor (disintegrin)"/>
    <property type="match status" value="1"/>
</dbReference>
<comment type="caution">
    <text evidence="4">Lacks conserved residue(s) required for the propagation of feature annotation.</text>
</comment>
<dbReference type="STRING" id="35722.A0A0B7NIW6"/>
<feature type="chain" id="PRO_5005425202" description="Disintegrin and metalloproteinase domain-containing protein B" evidence="7">
    <location>
        <begin position="23"/>
        <end position="853"/>
    </location>
</feature>
<feature type="compositionally biased region" description="Low complexity" evidence="5">
    <location>
        <begin position="820"/>
        <end position="837"/>
    </location>
</feature>
<dbReference type="PROSITE" id="PS50215">
    <property type="entry name" value="ADAM_MEPRO"/>
    <property type="match status" value="1"/>
</dbReference>
<organism evidence="10 11">
    <name type="scientific">Parasitella parasitica</name>
    <dbReference type="NCBI Taxonomy" id="35722"/>
    <lineage>
        <taxon>Eukaryota</taxon>
        <taxon>Fungi</taxon>
        <taxon>Fungi incertae sedis</taxon>
        <taxon>Mucoromycota</taxon>
        <taxon>Mucoromycotina</taxon>
        <taxon>Mucoromycetes</taxon>
        <taxon>Mucorales</taxon>
        <taxon>Mucorineae</taxon>
        <taxon>Mucoraceae</taxon>
        <taxon>Parasitella</taxon>
    </lineage>
</organism>
<gene>
    <name evidence="10" type="primary">PARPA_09646.1 scaffold 37756</name>
</gene>
<feature type="domain" description="Disintegrin" evidence="8">
    <location>
        <begin position="530"/>
        <end position="615"/>
    </location>
</feature>
<evidence type="ECO:0000256" key="5">
    <source>
        <dbReference type="SAM" id="MobiDB-lite"/>
    </source>
</evidence>
<dbReference type="Pfam" id="PF13688">
    <property type="entry name" value="Reprolysin_5"/>
    <property type="match status" value="1"/>
</dbReference>
<keyword evidence="6" id="KW-1133">Transmembrane helix</keyword>
<dbReference type="OrthoDB" id="5951731at2759"/>
<evidence type="ECO:0000256" key="4">
    <source>
        <dbReference type="PROSITE-ProRule" id="PRU00276"/>
    </source>
</evidence>
<dbReference type="InterPro" id="IPR001590">
    <property type="entry name" value="Peptidase_M12B"/>
</dbReference>